<reference evidence="1 2" key="2">
    <citation type="journal article" date="2021" name="Genomics">
        <title>High-quality reference genome for Clonorchis sinensis.</title>
        <authorList>
            <person name="Young N.D."/>
            <person name="Stroehlein A.J."/>
            <person name="Kinkar L."/>
            <person name="Wang T."/>
            <person name="Sohn W.M."/>
            <person name="Chang B.C.H."/>
            <person name="Kaur P."/>
            <person name="Weisz D."/>
            <person name="Dudchenko O."/>
            <person name="Aiden E.L."/>
            <person name="Korhonen P.K."/>
            <person name="Gasser R.B."/>
        </authorList>
    </citation>
    <scope>NUCLEOTIDE SEQUENCE [LARGE SCALE GENOMIC DNA]</scope>
    <source>
        <strain evidence="1">Cs-k2</strain>
    </source>
</reference>
<dbReference type="EMBL" id="NIRI02000056">
    <property type="protein sequence ID" value="KAG5442702.1"/>
    <property type="molecule type" value="Genomic_DNA"/>
</dbReference>
<sequence length="125" mass="13995">MNDAFFARFKKTLQDNFRPNCYGTHTQPVLKFDIIGSMNSPPKQDSGKHWTQVPLLLELISNAYTVAVPGVELRTFDMRGERVRSQMSGVQIPPGTNIGYALLMSSNIRETRVQCFSPCGVDSPE</sequence>
<accession>A0A3R7G078</accession>
<reference evidence="1 2" key="1">
    <citation type="journal article" date="2018" name="Biotechnol. Adv.">
        <title>Improved genomic resources and new bioinformatic workflow for the carcinogenic parasite Clonorchis sinensis: Biotechnological implications.</title>
        <authorList>
            <person name="Wang D."/>
            <person name="Korhonen P.K."/>
            <person name="Gasser R.B."/>
            <person name="Young N.D."/>
        </authorList>
    </citation>
    <scope>NUCLEOTIDE SEQUENCE [LARGE SCALE GENOMIC DNA]</scope>
    <source>
        <strain evidence="1">Cs-k2</strain>
    </source>
</reference>
<evidence type="ECO:0000313" key="2">
    <source>
        <dbReference type="Proteomes" id="UP000286415"/>
    </source>
</evidence>
<name>A0A3R7G078_CLOSI</name>
<keyword evidence="2" id="KW-1185">Reference proteome</keyword>
<comment type="caution">
    <text evidence="1">The sequence shown here is derived from an EMBL/GenBank/DDBJ whole genome shotgun (WGS) entry which is preliminary data.</text>
</comment>
<dbReference type="Proteomes" id="UP000286415">
    <property type="component" value="Unassembled WGS sequence"/>
</dbReference>
<organism evidence="1 2">
    <name type="scientific">Clonorchis sinensis</name>
    <name type="common">Chinese liver fluke</name>
    <dbReference type="NCBI Taxonomy" id="79923"/>
    <lineage>
        <taxon>Eukaryota</taxon>
        <taxon>Metazoa</taxon>
        <taxon>Spiralia</taxon>
        <taxon>Lophotrochozoa</taxon>
        <taxon>Platyhelminthes</taxon>
        <taxon>Trematoda</taxon>
        <taxon>Digenea</taxon>
        <taxon>Opisthorchiida</taxon>
        <taxon>Opisthorchiata</taxon>
        <taxon>Opisthorchiidae</taxon>
        <taxon>Clonorchis</taxon>
    </lineage>
</organism>
<protein>
    <submittedName>
        <fullName evidence="1">Uncharacterized protein</fullName>
    </submittedName>
</protein>
<dbReference type="AlphaFoldDB" id="A0A3R7G078"/>
<proteinExistence type="predicted"/>
<dbReference type="InParanoid" id="A0A3R7G078"/>
<gene>
    <name evidence="1" type="ORF">CSKR_108008</name>
</gene>
<evidence type="ECO:0000313" key="1">
    <source>
        <dbReference type="EMBL" id="KAG5442702.1"/>
    </source>
</evidence>